<dbReference type="RefSeq" id="WP_013770420.1">
    <property type="nucleotide sequence ID" value="NC_015514.1"/>
</dbReference>
<dbReference type="GO" id="GO:0043546">
    <property type="term" value="F:molybdopterin cofactor binding"/>
    <property type="evidence" value="ECO:0007669"/>
    <property type="project" value="TreeGrafter"/>
</dbReference>
<dbReference type="Pfam" id="PF00174">
    <property type="entry name" value="Oxidored_molyb"/>
    <property type="match status" value="1"/>
</dbReference>
<dbReference type="SUPFAM" id="SSF56524">
    <property type="entry name" value="Oxidoreductase molybdopterin-binding domain"/>
    <property type="match status" value="1"/>
</dbReference>
<evidence type="ECO:0000256" key="1">
    <source>
        <dbReference type="SAM" id="MobiDB-lite"/>
    </source>
</evidence>
<feature type="transmembrane region" description="Helical" evidence="2">
    <location>
        <begin position="93"/>
        <end position="113"/>
    </location>
</feature>
<evidence type="ECO:0000259" key="3">
    <source>
        <dbReference type="Pfam" id="PF00174"/>
    </source>
</evidence>
<dbReference type="Gene3D" id="2.60.40.650">
    <property type="match status" value="1"/>
</dbReference>
<gene>
    <name evidence="4" type="ordered locus">Celf_1259</name>
</gene>
<feature type="transmembrane region" description="Helical" evidence="2">
    <location>
        <begin position="12"/>
        <end position="31"/>
    </location>
</feature>
<dbReference type="AlphaFoldDB" id="F4H442"/>
<proteinExistence type="predicted"/>
<dbReference type="InterPro" id="IPR014756">
    <property type="entry name" value="Ig_E-set"/>
</dbReference>
<feature type="transmembrane region" description="Helical" evidence="2">
    <location>
        <begin position="191"/>
        <end position="210"/>
    </location>
</feature>
<feature type="domain" description="Oxidoreductase molybdopterin-binding" evidence="3">
    <location>
        <begin position="266"/>
        <end position="415"/>
    </location>
</feature>
<accession>F4H442</accession>
<evidence type="ECO:0000313" key="4">
    <source>
        <dbReference type="EMBL" id="AEE45394.1"/>
    </source>
</evidence>
<reference evidence="4 5" key="1">
    <citation type="submission" date="2011-04" db="EMBL/GenBank/DDBJ databases">
        <title>Complete sequence of Cellulomonas fimi ATCC 484.</title>
        <authorList>
            <consortium name="US DOE Joint Genome Institute"/>
            <person name="Lucas S."/>
            <person name="Han J."/>
            <person name="Lapidus A."/>
            <person name="Cheng J.-F."/>
            <person name="Goodwin L."/>
            <person name="Pitluck S."/>
            <person name="Peters L."/>
            <person name="Chertkov O."/>
            <person name="Detter J.C."/>
            <person name="Han C."/>
            <person name="Tapia R."/>
            <person name="Land M."/>
            <person name="Hauser L."/>
            <person name="Kyrpides N."/>
            <person name="Ivanova N."/>
            <person name="Ovchinnikova G."/>
            <person name="Pagani I."/>
            <person name="Mead D."/>
            <person name="Brumm P."/>
            <person name="Woyke T."/>
        </authorList>
    </citation>
    <scope>NUCLEOTIDE SEQUENCE [LARGE SCALE GENOMIC DNA]</scope>
    <source>
        <strain evidence="5">ATCC 484 / DSM 20113 / JCM 1341 / NBRC 15513 / NCIMB 8980 / NCTC 7547</strain>
    </source>
</reference>
<sequence length="538" mass="55710">MALRRSDADAALAGVAAGAVTVGTGALVAALTGASSDPLVAVGAAFVDATPAWLKDWAAGTFGTADKAVLGGGEVLVLALLAALAGVLAHRRWAWGATLVVALGAVAGLAAMARPDAGVLAPLPAVAGAAAGLLTLRALVRRIPDDASTAADVDRPARARAGLPDGAGPTDGDRVRAPADEGSASGPSRRALLVGVGVAGAAGLLGVALGRVAGASRRGVQAVRDAIRLPAPARTAAPVPADVQVEGVGPWATPTDAFYRIDTALVVPQVDPATWRLRVHGLVEREVELTWDELLGSDLVEAWVTLACVSNPVGGDLVGNQRWLGLPIRDVLARARPTAEADMVLSRSVDGFTASTPLEVLTDDRDALLAVAMDGAPLPPEHGFPVRMVVPGLYGYVSATKWVVDLEVTRFDAASAYWTERGWSERGPVKTQSRFEVPRAGARVAAGDVVVAGTAWAQHRGVTRVQVRVDDGAWQDAELAGDGGVDTWRHWRWTWRAEPGEHRLLVRAFDPDGPQTGEQQDVVPDGATGYDTLTLTVD</sequence>
<dbReference type="InterPro" id="IPR000572">
    <property type="entry name" value="OxRdtase_Mopterin-bd_dom"/>
</dbReference>
<protein>
    <submittedName>
        <fullName evidence="4">Oxidoreductase molybdopterin binding protein</fullName>
    </submittedName>
</protein>
<keyword evidence="2" id="KW-1133">Transmembrane helix</keyword>
<feature type="region of interest" description="Disordered" evidence="1">
    <location>
        <begin position="150"/>
        <end position="186"/>
    </location>
</feature>
<dbReference type="Gene3D" id="3.90.420.10">
    <property type="entry name" value="Oxidoreductase, molybdopterin-binding domain"/>
    <property type="match status" value="1"/>
</dbReference>
<dbReference type="EMBL" id="CP002666">
    <property type="protein sequence ID" value="AEE45394.1"/>
    <property type="molecule type" value="Genomic_DNA"/>
</dbReference>
<dbReference type="KEGG" id="cfi:Celf_1259"/>
<evidence type="ECO:0000313" key="5">
    <source>
        <dbReference type="Proteomes" id="UP000008460"/>
    </source>
</evidence>
<dbReference type="GO" id="GO:0020037">
    <property type="term" value="F:heme binding"/>
    <property type="evidence" value="ECO:0007669"/>
    <property type="project" value="TreeGrafter"/>
</dbReference>
<dbReference type="STRING" id="590998.Celf_1259"/>
<dbReference type="HOGENOM" id="CLU_003827_2_0_11"/>
<dbReference type="InterPro" id="IPR036374">
    <property type="entry name" value="OxRdtase_Mopterin-bd_sf"/>
</dbReference>
<dbReference type="PRINTS" id="PR00407">
    <property type="entry name" value="EUMOPTERIN"/>
</dbReference>
<dbReference type="SUPFAM" id="SSF81296">
    <property type="entry name" value="E set domains"/>
    <property type="match status" value="1"/>
</dbReference>
<dbReference type="GO" id="GO:0006790">
    <property type="term" value="P:sulfur compound metabolic process"/>
    <property type="evidence" value="ECO:0007669"/>
    <property type="project" value="TreeGrafter"/>
</dbReference>
<name>F4H442_CELFA</name>
<dbReference type="InterPro" id="IPR008335">
    <property type="entry name" value="Mopterin_OxRdtase_euk"/>
</dbReference>
<evidence type="ECO:0000256" key="2">
    <source>
        <dbReference type="SAM" id="Phobius"/>
    </source>
</evidence>
<feature type="transmembrane region" description="Helical" evidence="2">
    <location>
        <begin position="68"/>
        <end position="88"/>
    </location>
</feature>
<keyword evidence="2" id="KW-0472">Membrane</keyword>
<dbReference type="Proteomes" id="UP000008460">
    <property type="component" value="Chromosome"/>
</dbReference>
<dbReference type="PANTHER" id="PTHR19372:SF7">
    <property type="entry name" value="SULFITE OXIDASE, MITOCHONDRIAL"/>
    <property type="match status" value="1"/>
</dbReference>
<organism evidence="4 5">
    <name type="scientific">Cellulomonas fimi (strain ATCC 484 / DSM 20113 / JCM 1341 / CCUG 24087 / LMG 16345 / NBRC 15513 / NCIMB 8980 / NCTC 7547 / NRS-133)</name>
    <dbReference type="NCBI Taxonomy" id="590998"/>
    <lineage>
        <taxon>Bacteria</taxon>
        <taxon>Bacillati</taxon>
        <taxon>Actinomycetota</taxon>
        <taxon>Actinomycetes</taxon>
        <taxon>Micrococcales</taxon>
        <taxon>Cellulomonadaceae</taxon>
        <taxon>Cellulomonas</taxon>
    </lineage>
</organism>
<keyword evidence="5" id="KW-1185">Reference proteome</keyword>
<dbReference type="PANTHER" id="PTHR19372">
    <property type="entry name" value="SULFITE REDUCTASE"/>
    <property type="match status" value="1"/>
</dbReference>
<keyword evidence="2" id="KW-0812">Transmembrane</keyword>
<dbReference type="eggNOG" id="COG2041">
    <property type="taxonomic scope" value="Bacteria"/>
</dbReference>
<dbReference type="GO" id="GO:0008482">
    <property type="term" value="F:sulfite oxidase activity"/>
    <property type="evidence" value="ECO:0007669"/>
    <property type="project" value="TreeGrafter"/>
</dbReference>
<feature type="transmembrane region" description="Helical" evidence="2">
    <location>
        <begin position="119"/>
        <end position="140"/>
    </location>
</feature>